<accession>A0ACC3D4X8</accession>
<protein>
    <submittedName>
        <fullName evidence="1">Uncharacterized protein</fullName>
    </submittedName>
</protein>
<sequence>MQTTKETSRKPPSSSSSSSSTSTTLQTLHTYRYHILAVTYSLFTVTAFLRVHRQPYNSRLKTEQYETIFKGTTLAAVLVGVGMTGGWGRARSEAVREGEGG</sequence>
<name>A0ACC3D4X8_9PEZI</name>
<reference evidence="1" key="1">
    <citation type="submission" date="2024-09" db="EMBL/GenBank/DDBJ databases">
        <title>Black Yeasts Isolated from many extreme environments.</title>
        <authorList>
            <person name="Coleine C."/>
            <person name="Stajich J.E."/>
            <person name="Selbmann L."/>
        </authorList>
    </citation>
    <scope>NUCLEOTIDE SEQUENCE</scope>
    <source>
        <strain evidence="1">CCFEE 5737</strain>
    </source>
</reference>
<dbReference type="EMBL" id="JAWDJW010007629">
    <property type="protein sequence ID" value="KAK3061777.1"/>
    <property type="molecule type" value="Genomic_DNA"/>
</dbReference>
<dbReference type="Proteomes" id="UP001186974">
    <property type="component" value="Unassembled WGS sequence"/>
</dbReference>
<proteinExistence type="predicted"/>
<comment type="caution">
    <text evidence="1">The sequence shown here is derived from an EMBL/GenBank/DDBJ whole genome shotgun (WGS) entry which is preliminary data.</text>
</comment>
<evidence type="ECO:0000313" key="2">
    <source>
        <dbReference type="Proteomes" id="UP001186974"/>
    </source>
</evidence>
<gene>
    <name evidence="1" type="ORF">LTS18_005454</name>
</gene>
<organism evidence="1 2">
    <name type="scientific">Coniosporium uncinatum</name>
    <dbReference type="NCBI Taxonomy" id="93489"/>
    <lineage>
        <taxon>Eukaryota</taxon>
        <taxon>Fungi</taxon>
        <taxon>Dikarya</taxon>
        <taxon>Ascomycota</taxon>
        <taxon>Pezizomycotina</taxon>
        <taxon>Dothideomycetes</taxon>
        <taxon>Dothideomycetes incertae sedis</taxon>
        <taxon>Coniosporium</taxon>
    </lineage>
</organism>
<keyword evidence="2" id="KW-1185">Reference proteome</keyword>
<evidence type="ECO:0000313" key="1">
    <source>
        <dbReference type="EMBL" id="KAK3061777.1"/>
    </source>
</evidence>